<feature type="non-terminal residue" evidence="2">
    <location>
        <position position="64"/>
    </location>
</feature>
<keyword evidence="3" id="KW-1185">Reference proteome</keyword>
<feature type="region of interest" description="Disordered" evidence="1">
    <location>
        <begin position="1"/>
        <end position="64"/>
    </location>
</feature>
<gene>
    <name evidence="2" type="ORF">CSUI_011541</name>
</gene>
<protein>
    <submittedName>
        <fullName evidence="2">Uncharacterized protein</fullName>
    </submittedName>
</protein>
<dbReference type="AlphaFoldDB" id="A0A2C6KAR8"/>
<evidence type="ECO:0000313" key="3">
    <source>
        <dbReference type="Proteomes" id="UP000221165"/>
    </source>
</evidence>
<feature type="non-terminal residue" evidence="2">
    <location>
        <position position="1"/>
    </location>
</feature>
<feature type="compositionally biased region" description="Low complexity" evidence="1">
    <location>
        <begin position="33"/>
        <end position="44"/>
    </location>
</feature>
<dbReference type="EMBL" id="MIGC01013101">
    <property type="protein sequence ID" value="PHJ14649.1"/>
    <property type="molecule type" value="Genomic_DNA"/>
</dbReference>
<dbReference type="GeneID" id="94434850"/>
<sequence>LATTPSSSDTTCSSLQGGGKAEVGKGLKAKQISQQGATASSGGSSPPPLSTFPADDVPKISLSE</sequence>
<name>A0A2C6KAR8_9APIC</name>
<dbReference type="VEuPathDB" id="ToxoDB:CSUI_011541"/>
<feature type="compositionally biased region" description="Low complexity" evidence="1">
    <location>
        <begin position="1"/>
        <end position="14"/>
    </location>
</feature>
<dbReference type="Proteomes" id="UP000221165">
    <property type="component" value="Unassembled WGS sequence"/>
</dbReference>
<reference evidence="2 3" key="1">
    <citation type="journal article" date="2017" name="Int. J. Parasitol.">
        <title>The genome of the protozoan parasite Cystoisospora suis and a reverse vaccinology approach to identify vaccine candidates.</title>
        <authorList>
            <person name="Palmieri N."/>
            <person name="Shrestha A."/>
            <person name="Ruttkowski B."/>
            <person name="Beck T."/>
            <person name="Vogl C."/>
            <person name="Tomley F."/>
            <person name="Blake D.P."/>
            <person name="Joachim A."/>
        </authorList>
    </citation>
    <scope>NUCLEOTIDE SEQUENCE [LARGE SCALE GENOMIC DNA]</scope>
    <source>
        <strain evidence="2 3">Wien I</strain>
    </source>
</reference>
<organism evidence="2 3">
    <name type="scientific">Cystoisospora suis</name>
    <dbReference type="NCBI Taxonomy" id="483139"/>
    <lineage>
        <taxon>Eukaryota</taxon>
        <taxon>Sar</taxon>
        <taxon>Alveolata</taxon>
        <taxon>Apicomplexa</taxon>
        <taxon>Conoidasida</taxon>
        <taxon>Coccidia</taxon>
        <taxon>Eucoccidiorida</taxon>
        <taxon>Eimeriorina</taxon>
        <taxon>Sarcocystidae</taxon>
        <taxon>Cystoisospora</taxon>
    </lineage>
</organism>
<evidence type="ECO:0000256" key="1">
    <source>
        <dbReference type="SAM" id="MobiDB-lite"/>
    </source>
</evidence>
<accession>A0A2C6KAR8</accession>
<comment type="caution">
    <text evidence="2">The sequence shown here is derived from an EMBL/GenBank/DDBJ whole genome shotgun (WGS) entry which is preliminary data.</text>
</comment>
<evidence type="ECO:0000313" key="2">
    <source>
        <dbReference type="EMBL" id="PHJ14649.1"/>
    </source>
</evidence>
<proteinExistence type="predicted"/>
<dbReference type="RefSeq" id="XP_067916385.1">
    <property type="nucleotide sequence ID" value="XM_068071639.1"/>
</dbReference>